<reference evidence="1 2" key="1">
    <citation type="journal article" date="2017" name="Int. J. Syst. Evol. Microbiol.">
        <title>Rouxiella badensis sp. nov. and Rouxiella silvae sp. nov. isolated from peat bog soil in Germany and emendation of the genus description.</title>
        <authorList>
            <person name="Le Fleche-Mateos A."/>
            <person name="Kugler J.H."/>
            <person name="Hansen S.H."/>
            <person name="Syldatk C."/>
            <person name="Hausmann R."/>
            <person name="Lomprez F."/>
            <person name="Vandenbogaert M."/>
            <person name="Manuguerra J.C."/>
            <person name="Grimont P.A."/>
        </authorList>
    </citation>
    <scope>NUCLEOTIDE SEQUENCE [LARGE SCALE GENOMIC DNA]</scope>
    <source>
        <strain evidence="1 2">DSM 100043</strain>
    </source>
</reference>
<proteinExistence type="predicted"/>
<comment type="caution">
    <text evidence="1">The sequence shown here is derived from an EMBL/GenBank/DDBJ whole genome shotgun (WGS) entry which is preliminary data.</text>
</comment>
<dbReference type="STRING" id="1646377.BS640_06445"/>
<dbReference type="AlphaFoldDB" id="A0A1X0WIC8"/>
<organism evidence="1 2">
    <name type="scientific">Rouxiella badensis</name>
    <dbReference type="NCBI Taxonomy" id="1646377"/>
    <lineage>
        <taxon>Bacteria</taxon>
        <taxon>Pseudomonadati</taxon>
        <taxon>Pseudomonadota</taxon>
        <taxon>Gammaproteobacteria</taxon>
        <taxon>Enterobacterales</taxon>
        <taxon>Yersiniaceae</taxon>
        <taxon>Rouxiella</taxon>
    </lineage>
</organism>
<evidence type="ECO:0000313" key="1">
    <source>
        <dbReference type="EMBL" id="ORJ26473.1"/>
    </source>
</evidence>
<keyword evidence="2" id="KW-1185">Reference proteome</keyword>
<accession>A0A1X0WIC8</accession>
<dbReference type="Proteomes" id="UP000192536">
    <property type="component" value="Unassembled WGS sequence"/>
</dbReference>
<gene>
    <name evidence="1" type="ORF">BS640_06445</name>
</gene>
<sequence>MKLPDSLAALESVHVVKMRSDRLILDVAEQRAWCSCFPQGVCIAMDTGLTVSDVDWLQRVCLWFASVPTCVNDSLLVESERLFLLRLNRTTFSTQEWEASLSKQQDIADWLIRFGEKSGLLLHPHSGA</sequence>
<dbReference type="EMBL" id="MRWE01000007">
    <property type="protein sequence ID" value="ORJ26473.1"/>
    <property type="molecule type" value="Genomic_DNA"/>
</dbReference>
<evidence type="ECO:0000313" key="2">
    <source>
        <dbReference type="Proteomes" id="UP000192536"/>
    </source>
</evidence>
<protein>
    <submittedName>
        <fullName evidence="1">Uncharacterized protein</fullName>
    </submittedName>
</protein>
<dbReference type="RefSeq" id="WP_084912199.1">
    <property type="nucleotide sequence ID" value="NZ_CAUQAZ010000133.1"/>
</dbReference>
<name>A0A1X0WIC8_9GAMM</name>